<name>A0A2H3CZ26_ARMGA</name>
<dbReference type="AlphaFoldDB" id="A0A2H3CZ26"/>
<sequence>MSAALNACLKVANIAEASGVPYVENMANVALVVLKLLEQKGKNKKSAEELCESIADTIVVIDTLVRRHGDQGTLCYSDSCGEMEKYLQSMMEDIKSFKLKHRGFRGFFCADNFRDIIRTHRRRVDDLKTDFLIHLVGDCHLEVTQMHSQLKNAMTPAVVRHSEEFVFRIPKKPVAITAFFFFYPDLKVLLLASTSITRSIDRPQTFY</sequence>
<dbReference type="CDD" id="cd21037">
    <property type="entry name" value="MLKL_NTD"/>
    <property type="match status" value="1"/>
</dbReference>
<proteinExistence type="predicted"/>
<accession>A0A2H3CZ26</accession>
<protein>
    <submittedName>
        <fullName evidence="1">Uncharacterized protein</fullName>
    </submittedName>
</protein>
<dbReference type="Proteomes" id="UP000217790">
    <property type="component" value="Unassembled WGS sequence"/>
</dbReference>
<dbReference type="InterPro" id="IPR059179">
    <property type="entry name" value="MLKL-like_MCAfunc"/>
</dbReference>
<evidence type="ECO:0000313" key="1">
    <source>
        <dbReference type="EMBL" id="PBK84442.1"/>
    </source>
</evidence>
<dbReference type="InterPro" id="IPR036537">
    <property type="entry name" value="Adaptor_Cbl_N_dom_sf"/>
</dbReference>
<dbReference type="InParanoid" id="A0A2H3CZ26"/>
<dbReference type="OrthoDB" id="2854096at2759"/>
<dbReference type="Gene3D" id="1.20.930.20">
    <property type="entry name" value="Adaptor protein Cbl, N-terminal domain"/>
    <property type="match status" value="1"/>
</dbReference>
<dbReference type="GO" id="GO:0007166">
    <property type="term" value="P:cell surface receptor signaling pathway"/>
    <property type="evidence" value="ECO:0007669"/>
    <property type="project" value="InterPro"/>
</dbReference>
<keyword evidence="2" id="KW-1185">Reference proteome</keyword>
<organism evidence="1 2">
    <name type="scientific">Armillaria gallica</name>
    <name type="common">Bulbous honey fungus</name>
    <name type="synonym">Armillaria bulbosa</name>
    <dbReference type="NCBI Taxonomy" id="47427"/>
    <lineage>
        <taxon>Eukaryota</taxon>
        <taxon>Fungi</taxon>
        <taxon>Dikarya</taxon>
        <taxon>Basidiomycota</taxon>
        <taxon>Agaricomycotina</taxon>
        <taxon>Agaricomycetes</taxon>
        <taxon>Agaricomycetidae</taxon>
        <taxon>Agaricales</taxon>
        <taxon>Marasmiineae</taxon>
        <taxon>Physalacriaceae</taxon>
        <taxon>Armillaria</taxon>
    </lineage>
</organism>
<reference evidence="2" key="1">
    <citation type="journal article" date="2017" name="Nat. Ecol. Evol.">
        <title>Genome expansion and lineage-specific genetic innovations in the forest pathogenic fungi Armillaria.</title>
        <authorList>
            <person name="Sipos G."/>
            <person name="Prasanna A.N."/>
            <person name="Walter M.C."/>
            <person name="O'Connor E."/>
            <person name="Balint B."/>
            <person name="Krizsan K."/>
            <person name="Kiss B."/>
            <person name="Hess J."/>
            <person name="Varga T."/>
            <person name="Slot J."/>
            <person name="Riley R."/>
            <person name="Boka B."/>
            <person name="Rigling D."/>
            <person name="Barry K."/>
            <person name="Lee J."/>
            <person name="Mihaltcheva S."/>
            <person name="LaButti K."/>
            <person name="Lipzen A."/>
            <person name="Waldron R."/>
            <person name="Moloney N.M."/>
            <person name="Sperisen C."/>
            <person name="Kredics L."/>
            <person name="Vagvoelgyi C."/>
            <person name="Patrignani A."/>
            <person name="Fitzpatrick D."/>
            <person name="Nagy I."/>
            <person name="Doyle S."/>
            <person name="Anderson J.B."/>
            <person name="Grigoriev I.V."/>
            <person name="Gueldener U."/>
            <person name="Muensterkoetter M."/>
            <person name="Nagy L.G."/>
        </authorList>
    </citation>
    <scope>NUCLEOTIDE SEQUENCE [LARGE SCALE GENOMIC DNA]</scope>
    <source>
        <strain evidence="2">Ar21-2</strain>
    </source>
</reference>
<dbReference type="EMBL" id="KZ293698">
    <property type="protein sequence ID" value="PBK84442.1"/>
    <property type="molecule type" value="Genomic_DNA"/>
</dbReference>
<gene>
    <name evidence="1" type="ORF">ARMGADRAFT_1170063</name>
</gene>
<evidence type="ECO:0000313" key="2">
    <source>
        <dbReference type="Proteomes" id="UP000217790"/>
    </source>
</evidence>